<keyword evidence="2" id="KW-0732">Signal</keyword>
<sequence length="99" mass="10674">MFLKVVIFALLLSSVSSAIISCDKCQAFLQDIASDLGDQAKTATLHQLDDAVQKACNAEFGELEGAICKTELKSYEPQLLQGLQAGQSPQQMCTEGQFC</sequence>
<dbReference type="SUPFAM" id="SSF47862">
    <property type="entry name" value="Saposin"/>
    <property type="match status" value="1"/>
</dbReference>
<evidence type="ECO:0000313" key="4">
    <source>
        <dbReference type="Proteomes" id="UP000492821"/>
    </source>
</evidence>
<dbReference type="Pfam" id="PF03489">
    <property type="entry name" value="SapB_2"/>
    <property type="match status" value="1"/>
</dbReference>
<evidence type="ECO:0000256" key="2">
    <source>
        <dbReference type="SAM" id="SignalP"/>
    </source>
</evidence>
<dbReference type="AlphaFoldDB" id="A0A7E4VSD0"/>
<proteinExistence type="predicted"/>
<dbReference type="InterPro" id="IPR011001">
    <property type="entry name" value="Saposin-like"/>
</dbReference>
<keyword evidence="4" id="KW-1185">Reference proteome</keyword>
<feature type="chain" id="PRO_5028806974" evidence="2">
    <location>
        <begin position="18"/>
        <end position="99"/>
    </location>
</feature>
<protein>
    <submittedName>
        <fullName evidence="5">Saposin B-type domain-containing protein</fullName>
    </submittedName>
</protein>
<dbReference type="PROSITE" id="PS51257">
    <property type="entry name" value="PROKAR_LIPOPROTEIN"/>
    <property type="match status" value="1"/>
</dbReference>
<accession>A0A7E4VSD0</accession>
<evidence type="ECO:0000259" key="3">
    <source>
        <dbReference type="PROSITE" id="PS50015"/>
    </source>
</evidence>
<dbReference type="SMART" id="SM00741">
    <property type="entry name" value="SapB"/>
    <property type="match status" value="1"/>
</dbReference>
<organism evidence="4 5">
    <name type="scientific">Panagrellus redivivus</name>
    <name type="common">Microworm</name>
    <dbReference type="NCBI Taxonomy" id="6233"/>
    <lineage>
        <taxon>Eukaryota</taxon>
        <taxon>Metazoa</taxon>
        <taxon>Ecdysozoa</taxon>
        <taxon>Nematoda</taxon>
        <taxon>Chromadorea</taxon>
        <taxon>Rhabditida</taxon>
        <taxon>Tylenchina</taxon>
        <taxon>Panagrolaimomorpha</taxon>
        <taxon>Panagrolaimoidea</taxon>
        <taxon>Panagrolaimidae</taxon>
        <taxon>Panagrellus</taxon>
    </lineage>
</organism>
<feature type="signal peptide" evidence="2">
    <location>
        <begin position="1"/>
        <end position="17"/>
    </location>
</feature>
<reference evidence="4" key="1">
    <citation type="journal article" date="2013" name="Genetics">
        <title>The draft genome and transcriptome of Panagrellus redivivus are shaped by the harsh demands of a free-living lifestyle.</title>
        <authorList>
            <person name="Srinivasan J."/>
            <person name="Dillman A.R."/>
            <person name="Macchietto M.G."/>
            <person name="Heikkinen L."/>
            <person name="Lakso M."/>
            <person name="Fracchia K.M."/>
            <person name="Antoshechkin I."/>
            <person name="Mortazavi A."/>
            <person name="Wong G."/>
            <person name="Sternberg P.W."/>
        </authorList>
    </citation>
    <scope>NUCLEOTIDE SEQUENCE [LARGE SCALE GENOMIC DNA]</scope>
    <source>
        <strain evidence="4">MT8872</strain>
    </source>
</reference>
<name>A0A7E4VSD0_PANRE</name>
<feature type="domain" description="Saposin B-type" evidence="3">
    <location>
        <begin position="18"/>
        <end position="99"/>
    </location>
</feature>
<evidence type="ECO:0000313" key="5">
    <source>
        <dbReference type="WBParaSite" id="Pan_g2685.t1"/>
    </source>
</evidence>
<dbReference type="Proteomes" id="UP000492821">
    <property type="component" value="Unassembled WGS sequence"/>
</dbReference>
<keyword evidence="1" id="KW-1015">Disulfide bond</keyword>
<dbReference type="Gene3D" id="1.10.225.10">
    <property type="entry name" value="Saposin-like"/>
    <property type="match status" value="1"/>
</dbReference>
<dbReference type="InterPro" id="IPR008138">
    <property type="entry name" value="SapB_2"/>
</dbReference>
<dbReference type="WBParaSite" id="Pan_g2685.t1">
    <property type="protein sequence ID" value="Pan_g2685.t1"/>
    <property type="gene ID" value="Pan_g2685"/>
</dbReference>
<dbReference type="InterPro" id="IPR008139">
    <property type="entry name" value="SaposinB_dom"/>
</dbReference>
<dbReference type="PROSITE" id="PS50015">
    <property type="entry name" value="SAP_B"/>
    <property type="match status" value="1"/>
</dbReference>
<reference evidence="5" key="2">
    <citation type="submission" date="2020-10" db="UniProtKB">
        <authorList>
            <consortium name="WormBaseParasite"/>
        </authorList>
    </citation>
    <scope>IDENTIFICATION</scope>
</reference>
<evidence type="ECO:0000256" key="1">
    <source>
        <dbReference type="ARBA" id="ARBA00023157"/>
    </source>
</evidence>